<comment type="catalytic activity">
    <reaction evidence="8">
        <text>L-seryl-[protein] + ATP = O-phospho-L-seryl-[protein] + ADP + H(+)</text>
        <dbReference type="Rhea" id="RHEA:17989"/>
        <dbReference type="Rhea" id="RHEA-COMP:9863"/>
        <dbReference type="Rhea" id="RHEA-COMP:11604"/>
        <dbReference type="ChEBI" id="CHEBI:15378"/>
        <dbReference type="ChEBI" id="CHEBI:29999"/>
        <dbReference type="ChEBI" id="CHEBI:30616"/>
        <dbReference type="ChEBI" id="CHEBI:83421"/>
        <dbReference type="ChEBI" id="CHEBI:456216"/>
        <dbReference type="EC" id="2.7.11.1"/>
    </reaction>
</comment>
<feature type="region of interest" description="Disordered" evidence="11">
    <location>
        <begin position="172"/>
        <end position="192"/>
    </location>
</feature>
<comment type="catalytic activity">
    <reaction evidence="7">
        <text>L-threonyl-[protein] + ATP = O-phospho-L-threonyl-[protein] + ADP + H(+)</text>
        <dbReference type="Rhea" id="RHEA:46608"/>
        <dbReference type="Rhea" id="RHEA-COMP:11060"/>
        <dbReference type="Rhea" id="RHEA-COMP:11605"/>
        <dbReference type="ChEBI" id="CHEBI:15378"/>
        <dbReference type="ChEBI" id="CHEBI:30013"/>
        <dbReference type="ChEBI" id="CHEBI:30616"/>
        <dbReference type="ChEBI" id="CHEBI:61977"/>
        <dbReference type="ChEBI" id="CHEBI:456216"/>
        <dbReference type="EC" id="2.7.11.1"/>
    </reaction>
</comment>
<dbReference type="OrthoDB" id="248923at2759"/>
<evidence type="ECO:0000256" key="7">
    <source>
        <dbReference type="ARBA" id="ARBA00047899"/>
    </source>
</evidence>
<dbReference type="Gene3D" id="1.10.510.10">
    <property type="entry name" value="Transferase(Phosphotransferase) domain 1"/>
    <property type="match status" value="1"/>
</dbReference>
<keyword evidence="14" id="KW-1185">Reference proteome</keyword>
<protein>
    <recommendedName>
        <fullName evidence="1">non-specific serine/threonine protein kinase</fullName>
        <ecNumber evidence="1">2.7.11.1</ecNumber>
    </recommendedName>
</protein>
<evidence type="ECO:0000256" key="5">
    <source>
        <dbReference type="ARBA" id="ARBA00022777"/>
    </source>
</evidence>
<proteinExistence type="inferred from homology"/>
<evidence type="ECO:0000313" key="13">
    <source>
        <dbReference type="EMBL" id="PNH02674.1"/>
    </source>
</evidence>
<evidence type="ECO:0000256" key="4">
    <source>
        <dbReference type="ARBA" id="ARBA00022741"/>
    </source>
</evidence>
<keyword evidence="3" id="KW-0808">Transferase</keyword>
<evidence type="ECO:0000256" key="1">
    <source>
        <dbReference type="ARBA" id="ARBA00012513"/>
    </source>
</evidence>
<dbReference type="PROSITE" id="PS00107">
    <property type="entry name" value="PROTEIN_KINASE_ATP"/>
    <property type="match status" value="1"/>
</dbReference>
<dbReference type="EMBL" id="PGGS01000612">
    <property type="protein sequence ID" value="PNH02674.1"/>
    <property type="molecule type" value="Genomic_DNA"/>
</dbReference>
<dbReference type="SUPFAM" id="SSF56112">
    <property type="entry name" value="Protein kinase-like (PK-like)"/>
    <property type="match status" value="1"/>
</dbReference>
<dbReference type="InterPro" id="IPR051131">
    <property type="entry name" value="NEK_Ser/Thr_kinase_NIMA"/>
</dbReference>
<feature type="binding site" evidence="9">
    <location>
        <position position="34"/>
    </location>
    <ligand>
        <name>ATP</name>
        <dbReference type="ChEBI" id="CHEBI:30616"/>
    </ligand>
</feature>
<gene>
    <name evidence="13" type="ORF">TSOC_011345</name>
</gene>
<keyword evidence="5 13" id="KW-0418">Kinase</keyword>
<dbReference type="EC" id="2.7.11.1" evidence="1"/>
<evidence type="ECO:0000256" key="10">
    <source>
        <dbReference type="RuleBase" id="RU000304"/>
    </source>
</evidence>
<accession>A0A2J7ZQY0</accession>
<keyword evidence="4 9" id="KW-0547">Nucleotide-binding</keyword>
<reference evidence="13 14" key="1">
    <citation type="journal article" date="2017" name="Mol. Biol. Evol.">
        <title>The 4-celled Tetrabaena socialis nuclear genome reveals the essential components for genetic control of cell number at the origin of multicellularity in the volvocine lineage.</title>
        <authorList>
            <person name="Featherston J."/>
            <person name="Arakaki Y."/>
            <person name="Hanschen E.R."/>
            <person name="Ferris P.J."/>
            <person name="Michod R.E."/>
            <person name="Olson B.J.S.C."/>
            <person name="Nozaki H."/>
            <person name="Durand P.M."/>
        </authorList>
    </citation>
    <scope>NUCLEOTIDE SEQUENCE [LARGE SCALE GENOMIC DNA]</scope>
    <source>
        <strain evidence="13 14">NIES-571</strain>
    </source>
</reference>
<comment type="similarity">
    <text evidence="10">Belongs to the protein kinase superfamily.</text>
</comment>
<dbReference type="InterPro" id="IPR017441">
    <property type="entry name" value="Protein_kinase_ATP_BS"/>
</dbReference>
<evidence type="ECO:0000256" key="11">
    <source>
        <dbReference type="SAM" id="MobiDB-lite"/>
    </source>
</evidence>
<dbReference type="InterPro" id="IPR008271">
    <property type="entry name" value="Ser/Thr_kinase_AS"/>
</dbReference>
<dbReference type="GO" id="GO:0005524">
    <property type="term" value="F:ATP binding"/>
    <property type="evidence" value="ECO:0007669"/>
    <property type="project" value="UniProtKB-UniRule"/>
</dbReference>
<organism evidence="13 14">
    <name type="scientific">Tetrabaena socialis</name>
    <dbReference type="NCBI Taxonomy" id="47790"/>
    <lineage>
        <taxon>Eukaryota</taxon>
        <taxon>Viridiplantae</taxon>
        <taxon>Chlorophyta</taxon>
        <taxon>core chlorophytes</taxon>
        <taxon>Chlorophyceae</taxon>
        <taxon>CS clade</taxon>
        <taxon>Chlamydomonadales</taxon>
        <taxon>Tetrabaenaceae</taxon>
        <taxon>Tetrabaena</taxon>
    </lineage>
</organism>
<dbReference type="Proteomes" id="UP000236333">
    <property type="component" value="Unassembled WGS sequence"/>
</dbReference>
<keyword evidence="2 10" id="KW-0723">Serine/threonine-protein kinase</keyword>
<dbReference type="GO" id="GO:0004674">
    <property type="term" value="F:protein serine/threonine kinase activity"/>
    <property type="evidence" value="ECO:0007669"/>
    <property type="project" value="UniProtKB-KW"/>
</dbReference>
<evidence type="ECO:0000256" key="8">
    <source>
        <dbReference type="ARBA" id="ARBA00048679"/>
    </source>
</evidence>
<dbReference type="AlphaFoldDB" id="A0A2J7ZQY0"/>
<dbReference type="InterPro" id="IPR011009">
    <property type="entry name" value="Kinase-like_dom_sf"/>
</dbReference>
<dbReference type="PROSITE" id="PS50011">
    <property type="entry name" value="PROTEIN_KINASE_DOM"/>
    <property type="match status" value="1"/>
</dbReference>
<feature type="domain" description="Protein kinase" evidence="12">
    <location>
        <begin position="4"/>
        <end position="255"/>
    </location>
</feature>
<sequence>MEKYVVSKKLGTGTYGSAYIVSLRANPAQQYVLKKVKVEGGDVSADGEVRVLRALSHPLVLAYVDHFMYKGHLCIVTEYCDAGDLYQLLRARKSAMPEHQLLDLFAQVLLAIQHVHSKSILHRDLKTQNIFLTSSGSIRLGDFGISRPLNGTMDLASTIIGTPYYMSPAAAGGGLRRPECPPSSGRSGTDGRDGCWDVRLHPQRPCADLPAPAICSQFAAAGVVGNEVAAHTRSLHTSLTTCLAGAPAESKASAL</sequence>
<comment type="caution">
    <text evidence="13">The sequence shown here is derived from an EMBL/GenBank/DDBJ whole genome shotgun (WGS) entry which is preliminary data.</text>
</comment>
<dbReference type="PROSITE" id="PS00108">
    <property type="entry name" value="PROTEIN_KINASE_ST"/>
    <property type="match status" value="1"/>
</dbReference>
<evidence type="ECO:0000256" key="6">
    <source>
        <dbReference type="ARBA" id="ARBA00022840"/>
    </source>
</evidence>
<evidence type="ECO:0000313" key="14">
    <source>
        <dbReference type="Proteomes" id="UP000236333"/>
    </source>
</evidence>
<dbReference type="PANTHER" id="PTHR44899">
    <property type="entry name" value="CAMK FAMILY PROTEIN KINASE"/>
    <property type="match status" value="1"/>
</dbReference>
<evidence type="ECO:0000256" key="2">
    <source>
        <dbReference type="ARBA" id="ARBA00022527"/>
    </source>
</evidence>
<dbReference type="PANTHER" id="PTHR44899:SF3">
    <property type="entry name" value="SERINE_THREONINE-PROTEIN KINASE NEK1"/>
    <property type="match status" value="1"/>
</dbReference>
<dbReference type="SMART" id="SM00220">
    <property type="entry name" value="S_TKc"/>
    <property type="match status" value="1"/>
</dbReference>
<evidence type="ECO:0000256" key="9">
    <source>
        <dbReference type="PROSITE-ProRule" id="PRU10141"/>
    </source>
</evidence>
<evidence type="ECO:0000256" key="3">
    <source>
        <dbReference type="ARBA" id="ARBA00022679"/>
    </source>
</evidence>
<name>A0A2J7ZQY0_9CHLO</name>
<evidence type="ECO:0000259" key="12">
    <source>
        <dbReference type="PROSITE" id="PS50011"/>
    </source>
</evidence>
<dbReference type="Pfam" id="PF00069">
    <property type="entry name" value="Pkinase"/>
    <property type="match status" value="1"/>
</dbReference>
<dbReference type="InterPro" id="IPR000719">
    <property type="entry name" value="Prot_kinase_dom"/>
</dbReference>
<keyword evidence="6 9" id="KW-0067">ATP-binding</keyword>